<dbReference type="PANTHER" id="PTHR43808">
    <property type="entry name" value="ACETYLORNITHINE DEACETYLASE"/>
    <property type="match status" value="1"/>
</dbReference>
<dbReference type="Gene3D" id="3.40.630.10">
    <property type="entry name" value="Zn peptidases"/>
    <property type="match status" value="1"/>
</dbReference>
<dbReference type="InterPro" id="IPR050072">
    <property type="entry name" value="Peptidase_M20A"/>
</dbReference>
<dbReference type="InterPro" id="IPR002933">
    <property type="entry name" value="Peptidase_M20"/>
</dbReference>
<name>A0A9X1MJU7_9BACT</name>
<organism evidence="4 5">
    <name type="scientific">Blastopirellula sediminis</name>
    <dbReference type="NCBI Taxonomy" id="2894196"/>
    <lineage>
        <taxon>Bacteria</taxon>
        <taxon>Pseudomonadati</taxon>
        <taxon>Planctomycetota</taxon>
        <taxon>Planctomycetia</taxon>
        <taxon>Pirellulales</taxon>
        <taxon>Pirellulaceae</taxon>
        <taxon>Blastopirellula</taxon>
    </lineage>
</organism>
<evidence type="ECO:0000313" key="5">
    <source>
        <dbReference type="Proteomes" id="UP001139103"/>
    </source>
</evidence>
<gene>
    <name evidence="4" type="ORF">LOC68_06590</name>
</gene>
<dbReference type="RefSeq" id="WP_230216983.1">
    <property type="nucleotide sequence ID" value="NZ_JAJKFT010000004.1"/>
</dbReference>
<dbReference type="SUPFAM" id="SSF55031">
    <property type="entry name" value="Bacterial exopeptidase dimerisation domain"/>
    <property type="match status" value="1"/>
</dbReference>
<protein>
    <submittedName>
        <fullName evidence="4">Hydrolase</fullName>
    </submittedName>
</protein>
<dbReference type="Pfam" id="PF07687">
    <property type="entry name" value="M20_dimer"/>
    <property type="match status" value="1"/>
</dbReference>
<accession>A0A9X1MJU7</accession>
<comment type="caution">
    <text evidence="4">The sequence shown here is derived from an EMBL/GenBank/DDBJ whole genome shotgun (WGS) entry which is preliminary data.</text>
</comment>
<dbReference type="GO" id="GO:0016787">
    <property type="term" value="F:hydrolase activity"/>
    <property type="evidence" value="ECO:0007669"/>
    <property type="project" value="UniProtKB-KW"/>
</dbReference>
<dbReference type="NCBIfam" id="NF005602">
    <property type="entry name" value="PRK07338.1"/>
    <property type="match status" value="1"/>
</dbReference>
<proteinExistence type="predicted"/>
<dbReference type="Proteomes" id="UP001139103">
    <property type="component" value="Unassembled WGS sequence"/>
</dbReference>
<evidence type="ECO:0000256" key="1">
    <source>
        <dbReference type="ARBA" id="ARBA00022723"/>
    </source>
</evidence>
<sequence length="398" mass="42533">MDPAIAWIDSQQTAMERLLIDWASINTGTFHLAGVQRLVDEVAGQFEPIAESILRLPLASHHETNARGEAIEMPLGDALVITRRSDAPLQAVLAIHLDTVYPVDSPFQAVICSDERIEGPGVADAKGGLVVLLYALLAFEHYVAATGDQRLGWRVILNSDEEIGSPCSADVFAKYAVGADFGLVYEPSLPSGNLVGERGGSGNFAIVARGKSAHAGREFAAGRNAVIAAAEVARELHSLNGRWPGVTINVARIDGGSPYNVVPDVAIVRFNVRYPKPELEAEISTAIDQIVAGAAEGITLTREGRFSAPPKLFDPQYQTLLRQVRDCGLHLGLDLAWERSGGVCDGNRLAALGVPNVDTLGVRGGNIHSTEEFMWRASLAERAKLSASFLITKSLAGK</sequence>
<dbReference type="AlphaFoldDB" id="A0A9X1MJU7"/>
<dbReference type="Pfam" id="PF01546">
    <property type="entry name" value="Peptidase_M20"/>
    <property type="match status" value="1"/>
</dbReference>
<dbReference type="SUPFAM" id="SSF53187">
    <property type="entry name" value="Zn-dependent exopeptidases"/>
    <property type="match status" value="1"/>
</dbReference>
<feature type="domain" description="Peptidase M20 dimerisation" evidence="3">
    <location>
        <begin position="198"/>
        <end position="294"/>
    </location>
</feature>
<evidence type="ECO:0000259" key="3">
    <source>
        <dbReference type="Pfam" id="PF07687"/>
    </source>
</evidence>
<dbReference type="InterPro" id="IPR036264">
    <property type="entry name" value="Bact_exopeptidase_dim_dom"/>
</dbReference>
<keyword evidence="2 4" id="KW-0378">Hydrolase</keyword>
<evidence type="ECO:0000313" key="4">
    <source>
        <dbReference type="EMBL" id="MCC9628056.1"/>
    </source>
</evidence>
<keyword evidence="1" id="KW-0479">Metal-binding</keyword>
<dbReference type="InterPro" id="IPR011650">
    <property type="entry name" value="Peptidase_M20_dimer"/>
</dbReference>
<dbReference type="Gene3D" id="3.30.70.360">
    <property type="match status" value="1"/>
</dbReference>
<reference evidence="4" key="1">
    <citation type="submission" date="2021-11" db="EMBL/GenBank/DDBJ databases">
        <title>Genome sequence.</title>
        <authorList>
            <person name="Sun Q."/>
        </authorList>
    </citation>
    <scope>NUCLEOTIDE SEQUENCE</scope>
    <source>
        <strain evidence="4">JC732</strain>
    </source>
</reference>
<dbReference type="GO" id="GO:0046872">
    <property type="term" value="F:metal ion binding"/>
    <property type="evidence" value="ECO:0007669"/>
    <property type="project" value="UniProtKB-KW"/>
</dbReference>
<keyword evidence="5" id="KW-1185">Reference proteome</keyword>
<dbReference type="PANTHER" id="PTHR43808:SF9">
    <property type="entry name" value="BLL0789 PROTEIN"/>
    <property type="match status" value="1"/>
</dbReference>
<dbReference type="EMBL" id="JAJKFT010000004">
    <property type="protein sequence ID" value="MCC9628056.1"/>
    <property type="molecule type" value="Genomic_DNA"/>
</dbReference>
<evidence type="ECO:0000256" key="2">
    <source>
        <dbReference type="ARBA" id="ARBA00022801"/>
    </source>
</evidence>